<dbReference type="AlphaFoldDB" id="A0A6N2M4P5"/>
<organism evidence="3">
    <name type="scientific">Salix viminalis</name>
    <name type="common">Common osier</name>
    <name type="synonym">Basket willow</name>
    <dbReference type="NCBI Taxonomy" id="40686"/>
    <lineage>
        <taxon>Eukaryota</taxon>
        <taxon>Viridiplantae</taxon>
        <taxon>Streptophyta</taxon>
        <taxon>Embryophyta</taxon>
        <taxon>Tracheophyta</taxon>
        <taxon>Spermatophyta</taxon>
        <taxon>Magnoliopsida</taxon>
        <taxon>eudicotyledons</taxon>
        <taxon>Gunneridae</taxon>
        <taxon>Pentapetalae</taxon>
        <taxon>rosids</taxon>
        <taxon>fabids</taxon>
        <taxon>Malpighiales</taxon>
        <taxon>Salicaceae</taxon>
        <taxon>Saliceae</taxon>
        <taxon>Salix</taxon>
    </lineage>
</organism>
<dbReference type="InterPro" id="IPR036279">
    <property type="entry name" value="5-3_exonuclease_C_sf"/>
</dbReference>
<protein>
    <submittedName>
        <fullName evidence="3">Uncharacterized protein</fullName>
    </submittedName>
</protein>
<evidence type="ECO:0000256" key="2">
    <source>
        <dbReference type="ARBA" id="ARBA00023242"/>
    </source>
</evidence>
<reference evidence="3" key="1">
    <citation type="submission" date="2019-03" db="EMBL/GenBank/DDBJ databases">
        <authorList>
            <person name="Mank J."/>
            <person name="Almeida P."/>
        </authorList>
    </citation>
    <scope>NUCLEOTIDE SEQUENCE</scope>
    <source>
        <strain evidence="3">78183</strain>
    </source>
</reference>
<dbReference type="GO" id="GO:0005634">
    <property type="term" value="C:nucleus"/>
    <property type="evidence" value="ECO:0007669"/>
    <property type="project" value="UniProtKB-SubCell"/>
</dbReference>
<dbReference type="EMBL" id="CAADRP010001670">
    <property type="protein sequence ID" value="VFU47528.1"/>
    <property type="molecule type" value="Genomic_DNA"/>
</dbReference>
<dbReference type="PANTHER" id="PTHR16171">
    <property type="entry name" value="DNA REPAIR PROTEIN COMPLEMENTING XP-G CELLS-RELATED"/>
    <property type="match status" value="1"/>
</dbReference>
<dbReference type="GO" id="GO:0004520">
    <property type="term" value="F:DNA endonuclease activity"/>
    <property type="evidence" value="ECO:0007669"/>
    <property type="project" value="TreeGrafter"/>
</dbReference>
<comment type="subcellular location">
    <subcellularLocation>
        <location evidence="1">Nucleus</location>
    </subcellularLocation>
</comment>
<sequence length="238" mass="27244">MYGRRLSHLVIVRHFQPGSLSIGLIHRNYRSGLGRHHSQMKLPRVKMGPSTSSTGAVSVRWSMDLQRKLERNAESVRKEMFTKCQDPAILGKFDVQTGLGVRKKESKVGGSEANCIGNGMERTNPSGLNIPQAHEEKQSADHAQVRNVSKNWHIPSSFPSEAVISAYSYPYVDKSIEPFTWGKPDLHSLHRLCWEKFGWHIQKSDELLLLVLKEYNKYEKIRFSWRISCNSVFASMYK</sequence>
<name>A0A6N2M4P5_SALVM</name>
<gene>
    <name evidence="3" type="ORF">SVIM_LOCUS305197</name>
</gene>
<proteinExistence type="predicted"/>
<dbReference type="GO" id="GO:0003697">
    <property type="term" value="F:single-stranded DNA binding"/>
    <property type="evidence" value="ECO:0007669"/>
    <property type="project" value="TreeGrafter"/>
</dbReference>
<keyword evidence="2" id="KW-0539">Nucleus</keyword>
<dbReference type="PANTHER" id="PTHR16171:SF7">
    <property type="entry name" value="DNA REPAIR PROTEIN RAD2"/>
    <property type="match status" value="1"/>
</dbReference>
<accession>A0A6N2M4P5</accession>
<dbReference type="SUPFAM" id="SSF47807">
    <property type="entry name" value="5' to 3' exonuclease, C-terminal subdomain"/>
    <property type="match status" value="1"/>
</dbReference>
<evidence type="ECO:0000313" key="3">
    <source>
        <dbReference type="EMBL" id="VFU47528.1"/>
    </source>
</evidence>
<evidence type="ECO:0000256" key="1">
    <source>
        <dbReference type="ARBA" id="ARBA00004123"/>
    </source>
</evidence>